<feature type="site" description="Lowers pKa of active site Tyr" evidence="6">
    <location>
        <position position="72"/>
    </location>
</feature>
<feature type="binding site" evidence="5">
    <location>
        <position position="105"/>
    </location>
    <ligand>
        <name>substrate</name>
    </ligand>
</feature>
<dbReference type="Proteomes" id="UP000005631">
    <property type="component" value="Chromosome"/>
</dbReference>
<dbReference type="PANTHER" id="PTHR43827:SF3">
    <property type="entry name" value="NADP-DEPENDENT OXIDOREDUCTASE DOMAIN-CONTAINING PROTEIN"/>
    <property type="match status" value="1"/>
</dbReference>
<evidence type="ECO:0000256" key="3">
    <source>
        <dbReference type="ARBA" id="ARBA00023002"/>
    </source>
</evidence>
<dbReference type="AlphaFoldDB" id="G8R688"/>
<name>G8R688_OWEHD</name>
<dbReference type="PROSITE" id="PS00062">
    <property type="entry name" value="ALDOKETO_REDUCTASE_2"/>
    <property type="match status" value="1"/>
</dbReference>
<dbReference type="GO" id="GO:0051596">
    <property type="term" value="P:methylglyoxal catabolic process"/>
    <property type="evidence" value="ECO:0007669"/>
    <property type="project" value="TreeGrafter"/>
</dbReference>
<dbReference type="PROSITE" id="PS00063">
    <property type="entry name" value="ALDOKETO_REDUCTASE_3"/>
    <property type="match status" value="1"/>
</dbReference>
<keyword evidence="9" id="KW-1185">Reference proteome</keyword>
<dbReference type="KEGG" id="oho:Oweho_2336"/>
<dbReference type="OrthoDB" id="9804790at2"/>
<dbReference type="STRING" id="926562.Oweho_2336"/>
<dbReference type="Pfam" id="PF00248">
    <property type="entry name" value="Aldo_ket_red"/>
    <property type="match status" value="1"/>
</dbReference>
<protein>
    <submittedName>
        <fullName evidence="8">Aldo/keto reductase, diketogulonate reductase</fullName>
    </submittedName>
</protein>
<evidence type="ECO:0000256" key="5">
    <source>
        <dbReference type="PIRSR" id="PIRSR000097-2"/>
    </source>
</evidence>
<keyword evidence="2" id="KW-0521">NADP</keyword>
<dbReference type="eggNOG" id="COG0656">
    <property type="taxonomic scope" value="Bacteria"/>
</dbReference>
<dbReference type="GO" id="GO:1990002">
    <property type="term" value="F:methylglyoxal reductase (NADPH) (acetol producing) activity"/>
    <property type="evidence" value="ECO:0007669"/>
    <property type="project" value="TreeGrafter"/>
</dbReference>
<evidence type="ECO:0000256" key="6">
    <source>
        <dbReference type="PIRSR" id="PIRSR000097-3"/>
    </source>
</evidence>
<evidence type="ECO:0000313" key="8">
    <source>
        <dbReference type="EMBL" id="AEV33308.1"/>
    </source>
</evidence>
<dbReference type="InterPro" id="IPR020471">
    <property type="entry name" value="AKR"/>
</dbReference>
<dbReference type="PIRSF" id="PIRSF000097">
    <property type="entry name" value="AKR"/>
    <property type="match status" value="1"/>
</dbReference>
<sequence>MEYIKREGEWIPKLGFGTFNLTGRQALGILEFALDVGYRHFDTAQMYENEDQIGKVIGNTSIPRERLFVTTKVWHTNMSKDKFLPSVENSLKSLKQDYIDLLLIHWPNKEIDLQESLEQLAEAREKGYCKLIGVSNFNIELLEEVERSGIKIHCNQFENHVFLDQRALLNKTREMGCFATAYAPIAKGQVADEPILQKIARRHNVTATQVALRYLVEQEDVVAIPKSSQLIRIKQNFDVFNFHLEPEEITEIEKLRSRNMRLIDPNFAPVWDK</sequence>
<keyword evidence="3" id="KW-0560">Oxidoreductase</keyword>
<evidence type="ECO:0000256" key="1">
    <source>
        <dbReference type="ARBA" id="ARBA00007905"/>
    </source>
</evidence>
<dbReference type="InterPro" id="IPR036812">
    <property type="entry name" value="NAD(P)_OxRdtase_dom_sf"/>
</dbReference>
<evidence type="ECO:0000256" key="4">
    <source>
        <dbReference type="PIRSR" id="PIRSR000097-1"/>
    </source>
</evidence>
<feature type="domain" description="NADP-dependent oxidoreductase" evidence="7">
    <location>
        <begin position="13"/>
        <end position="255"/>
    </location>
</feature>
<proteinExistence type="inferred from homology"/>
<dbReference type="PRINTS" id="PR00069">
    <property type="entry name" value="ALDKETRDTASE"/>
</dbReference>
<evidence type="ECO:0000256" key="2">
    <source>
        <dbReference type="ARBA" id="ARBA00022857"/>
    </source>
</evidence>
<comment type="similarity">
    <text evidence="1">Belongs to the aldo/keto reductase family.</text>
</comment>
<evidence type="ECO:0000259" key="7">
    <source>
        <dbReference type="Pfam" id="PF00248"/>
    </source>
</evidence>
<dbReference type="PANTHER" id="PTHR43827">
    <property type="entry name" value="2,5-DIKETO-D-GLUCONIC ACID REDUCTASE"/>
    <property type="match status" value="1"/>
</dbReference>
<dbReference type="SUPFAM" id="SSF51430">
    <property type="entry name" value="NAD(P)-linked oxidoreductase"/>
    <property type="match status" value="1"/>
</dbReference>
<dbReference type="CDD" id="cd19140">
    <property type="entry name" value="AKR_AKR3F3"/>
    <property type="match status" value="1"/>
</dbReference>
<evidence type="ECO:0000313" key="9">
    <source>
        <dbReference type="Proteomes" id="UP000005631"/>
    </source>
</evidence>
<accession>G8R688</accession>
<dbReference type="InterPro" id="IPR018170">
    <property type="entry name" value="Aldo/ket_reductase_CS"/>
</dbReference>
<dbReference type="RefSeq" id="WP_014202657.1">
    <property type="nucleotide sequence ID" value="NC_016599.1"/>
</dbReference>
<dbReference type="HOGENOM" id="CLU_023205_0_1_10"/>
<dbReference type="PROSITE" id="PS00798">
    <property type="entry name" value="ALDOKETO_REDUCTASE_1"/>
    <property type="match status" value="1"/>
</dbReference>
<dbReference type="Gene3D" id="3.20.20.100">
    <property type="entry name" value="NADP-dependent oxidoreductase domain"/>
    <property type="match status" value="1"/>
</dbReference>
<dbReference type="EMBL" id="CP003156">
    <property type="protein sequence ID" value="AEV33308.1"/>
    <property type="molecule type" value="Genomic_DNA"/>
</dbReference>
<organism evidence="8 9">
    <name type="scientific">Owenweeksia hongkongensis (strain DSM 17368 / CIP 108786 / JCM 12287 / NRRL B-23963 / UST20020801)</name>
    <dbReference type="NCBI Taxonomy" id="926562"/>
    <lineage>
        <taxon>Bacteria</taxon>
        <taxon>Pseudomonadati</taxon>
        <taxon>Bacteroidota</taxon>
        <taxon>Flavobacteriia</taxon>
        <taxon>Flavobacteriales</taxon>
        <taxon>Owenweeksiaceae</taxon>
        <taxon>Owenweeksia</taxon>
    </lineage>
</organism>
<dbReference type="InterPro" id="IPR023210">
    <property type="entry name" value="NADP_OxRdtase_dom"/>
</dbReference>
<feature type="active site" description="Proton donor" evidence="4">
    <location>
        <position position="47"/>
    </location>
</feature>
<gene>
    <name evidence="8" type="ordered locus">Oweho_2336</name>
</gene>
<reference evidence="8 9" key="1">
    <citation type="journal article" date="2012" name="Stand. Genomic Sci.">
        <title>Genome sequence of the orange-pigmented seawater bacterium Owenweeksia hongkongensis type strain (UST20020801(T)).</title>
        <authorList>
            <person name="Riedel T."/>
            <person name="Held B."/>
            <person name="Nolan M."/>
            <person name="Lucas S."/>
            <person name="Lapidus A."/>
            <person name="Tice H."/>
            <person name="Del Rio T.G."/>
            <person name="Cheng J.F."/>
            <person name="Han C."/>
            <person name="Tapia R."/>
            <person name="Goodwin L.A."/>
            <person name="Pitluck S."/>
            <person name="Liolios K."/>
            <person name="Mavromatis K."/>
            <person name="Pagani I."/>
            <person name="Ivanova N."/>
            <person name="Mikhailova N."/>
            <person name="Pati A."/>
            <person name="Chen A."/>
            <person name="Palaniappan K."/>
            <person name="Rohde M."/>
            <person name="Tindall B.J."/>
            <person name="Detter J.C."/>
            <person name="Goker M."/>
            <person name="Woyke T."/>
            <person name="Bristow J."/>
            <person name="Eisen J.A."/>
            <person name="Markowitz V."/>
            <person name="Hugenholtz P."/>
            <person name="Klenk H.P."/>
            <person name="Kyrpides N.C."/>
        </authorList>
    </citation>
    <scope>NUCLEOTIDE SEQUENCE</scope>
    <source>
        <strain evidence="9">DSM 17368 / JCM 12287 / NRRL B-23963</strain>
    </source>
</reference>